<dbReference type="PANTHER" id="PTHR43400:SF10">
    <property type="entry name" value="3-OXOSTEROID 1-DEHYDROGENASE"/>
    <property type="match status" value="1"/>
</dbReference>
<organism evidence="7 8">
    <name type="scientific">Turicimonas muris</name>
    <dbReference type="NCBI Taxonomy" id="1796652"/>
    <lineage>
        <taxon>Bacteria</taxon>
        <taxon>Pseudomonadati</taxon>
        <taxon>Pseudomonadota</taxon>
        <taxon>Betaproteobacteria</taxon>
        <taxon>Burkholderiales</taxon>
        <taxon>Sutterellaceae</taxon>
        <taxon>Turicimonas</taxon>
    </lineage>
</organism>
<accession>A0A227KRS8</accession>
<evidence type="ECO:0000313" key="8">
    <source>
        <dbReference type="Proteomes" id="UP000214610"/>
    </source>
</evidence>
<dbReference type="InterPro" id="IPR027477">
    <property type="entry name" value="Succ_DH/fumarate_Rdtase_cat_sf"/>
</dbReference>
<feature type="chain" id="PRO_5011229184" evidence="5">
    <location>
        <begin position="28"/>
        <end position="527"/>
    </location>
</feature>
<evidence type="ECO:0000256" key="4">
    <source>
        <dbReference type="ARBA" id="ARBA00023002"/>
    </source>
</evidence>
<proteinExistence type="predicted"/>
<comment type="cofactor">
    <cofactor evidence="1">
        <name>FAD</name>
        <dbReference type="ChEBI" id="CHEBI:57692"/>
    </cofactor>
</comment>
<dbReference type="Gene3D" id="3.50.50.60">
    <property type="entry name" value="FAD/NAD(P)-binding domain"/>
    <property type="match status" value="1"/>
</dbReference>
<dbReference type="GO" id="GO:0008202">
    <property type="term" value="P:steroid metabolic process"/>
    <property type="evidence" value="ECO:0007669"/>
    <property type="project" value="UniProtKB-ARBA"/>
</dbReference>
<feature type="signal peptide" evidence="5">
    <location>
        <begin position="1"/>
        <end position="27"/>
    </location>
</feature>
<dbReference type="SUPFAM" id="SSF51905">
    <property type="entry name" value="FAD/NAD(P)-binding domain"/>
    <property type="match status" value="1"/>
</dbReference>
<dbReference type="InterPro" id="IPR003953">
    <property type="entry name" value="FAD-dep_OxRdtase_2_FAD-bd"/>
</dbReference>
<dbReference type="EMBL" id="NHMP01000001">
    <property type="protein sequence ID" value="OXE50735.1"/>
    <property type="molecule type" value="Genomic_DNA"/>
</dbReference>
<sequence>MNITKSQFLKGSVASAFAIGSVASASAKALTPDTKWDDEADVVVIGFGGAGASAAITAHDAGSNVLIIEKMDAPGGNTAVSAGGFMIPDDINQARKYLAGSYQYCHAEMDEQLLDAFCKGTGELRDWLTGLGDNVGMFVYGYAGFKNLEGADTIKRYRIRGQKGGPKKGSGDCLFDLLKGAVEKRGIRTMLSTPVVAIIRDGDEVVGVEVQKNGQKQNIKAKKGVVLATGGYEFDPESLQNYTMGYGIGAIGNPGNTGDGLRLAQSMGAKLWHMNAYSAFLGVRYPGYKTSVSISPKGAGYIWVDQDGKRFSSEKVDGHCQMYVASHLDAVRHCYPRIPCYLIFDQATADKGPMGSGLGSGYAINREGHRWSKDLSKEVEMGLLKKANSIAELSKMLNLPEGQLEKTVEKWNTDVKAGKDTEFGRPIHAKGKGSYTFDGPEISAPIENGPFYAVELYPTLVNTQGGPRKNVKGQVLDAFGNPIPRLYVAGELGSMWGPIYQGACNNAESMVFGRIAGANVAQETPLK</sequence>
<evidence type="ECO:0000256" key="5">
    <source>
        <dbReference type="SAM" id="SignalP"/>
    </source>
</evidence>
<evidence type="ECO:0000259" key="6">
    <source>
        <dbReference type="Pfam" id="PF00890"/>
    </source>
</evidence>
<feature type="domain" description="FAD-dependent oxidoreductase 2 FAD-binding" evidence="6">
    <location>
        <begin position="41"/>
        <end position="505"/>
    </location>
</feature>
<dbReference type="PANTHER" id="PTHR43400">
    <property type="entry name" value="FUMARATE REDUCTASE"/>
    <property type="match status" value="1"/>
</dbReference>
<comment type="caution">
    <text evidence="7">The sequence shown here is derived from an EMBL/GenBank/DDBJ whole genome shotgun (WGS) entry which is preliminary data.</text>
</comment>
<evidence type="ECO:0000256" key="3">
    <source>
        <dbReference type="ARBA" id="ARBA00022827"/>
    </source>
</evidence>
<evidence type="ECO:0000313" key="7">
    <source>
        <dbReference type="EMBL" id="OXE50735.1"/>
    </source>
</evidence>
<keyword evidence="5" id="KW-0732">Signal</keyword>
<dbReference type="GO" id="GO:0016491">
    <property type="term" value="F:oxidoreductase activity"/>
    <property type="evidence" value="ECO:0007669"/>
    <property type="project" value="UniProtKB-KW"/>
</dbReference>
<dbReference type="AlphaFoldDB" id="A0A227KRS8"/>
<dbReference type="InterPro" id="IPR036188">
    <property type="entry name" value="FAD/NAD-bd_sf"/>
</dbReference>
<evidence type="ECO:0000256" key="2">
    <source>
        <dbReference type="ARBA" id="ARBA00022630"/>
    </source>
</evidence>
<reference evidence="8" key="1">
    <citation type="submission" date="2017-05" db="EMBL/GenBank/DDBJ databases">
        <title>Improved OligoMM genomes.</title>
        <authorList>
            <person name="Garzetti D."/>
        </authorList>
    </citation>
    <scope>NUCLEOTIDE SEQUENCE [LARGE SCALE GENOMIC DNA]</scope>
    <source>
        <strain evidence="8">YL45</strain>
    </source>
</reference>
<dbReference type="Pfam" id="PF00890">
    <property type="entry name" value="FAD_binding_2"/>
    <property type="match status" value="1"/>
</dbReference>
<keyword evidence="3" id="KW-0274">FAD</keyword>
<gene>
    <name evidence="7" type="ORF">ADH67_00035</name>
</gene>
<dbReference type="RefSeq" id="WP_084081583.1">
    <property type="nucleotide sequence ID" value="NZ_CAJTBZ010000058.1"/>
</dbReference>
<evidence type="ECO:0000256" key="1">
    <source>
        <dbReference type="ARBA" id="ARBA00001974"/>
    </source>
</evidence>
<dbReference type="Gene3D" id="3.90.700.10">
    <property type="entry name" value="Succinate dehydrogenase/fumarate reductase flavoprotein, catalytic domain"/>
    <property type="match status" value="1"/>
</dbReference>
<dbReference type="Proteomes" id="UP000214610">
    <property type="component" value="Unassembled WGS sequence"/>
</dbReference>
<dbReference type="InterPro" id="IPR050315">
    <property type="entry name" value="FAD-oxidoreductase_2"/>
</dbReference>
<dbReference type="GeneID" id="78362911"/>
<keyword evidence="8" id="KW-1185">Reference proteome</keyword>
<dbReference type="SUPFAM" id="SSF56425">
    <property type="entry name" value="Succinate dehydrogenase/fumarate reductase flavoprotein, catalytic domain"/>
    <property type="match status" value="1"/>
</dbReference>
<keyword evidence="2" id="KW-0285">Flavoprotein</keyword>
<name>A0A227KRS8_9BURK</name>
<keyword evidence="4" id="KW-0560">Oxidoreductase</keyword>
<protein>
    <submittedName>
        <fullName evidence="7">FAD-binding protein</fullName>
    </submittedName>
</protein>